<feature type="non-terminal residue" evidence="3">
    <location>
        <position position="1"/>
    </location>
</feature>
<dbReference type="Proteomes" id="UP000507163">
    <property type="component" value="Unassembled WGS sequence"/>
</dbReference>
<feature type="transmembrane region" description="Helical" evidence="2">
    <location>
        <begin position="142"/>
        <end position="164"/>
    </location>
</feature>
<organism evidence="3">
    <name type="scientific">Plasmodium chabaudi chabaudi</name>
    <dbReference type="NCBI Taxonomy" id="31271"/>
    <lineage>
        <taxon>Eukaryota</taxon>
        <taxon>Sar</taxon>
        <taxon>Alveolata</taxon>
        <taxon>Apicomplexa</taxon>
        <taxon>Aconoidasida</taxon>
        <taxon>Haemosporida</taxon>
        <taxon>Plasmodiidae</taxon>
        <taxon>Plasmodium</taxon>
        <taxon>Plasmodium (Vinckeia)</taxon>
    </lineage>
</organism>
<feature type="compositionally biased region" description="Basic and acidic residues" evidence="1">
    <location>
        <begin position="234"/>
        <end position="248"/>
    </location>
</feature>
<feature type="region of interest" description="Disordered" evidence="1">
    <location>
        <begin position="228"/>
        <end position="248"/>
    </location>
</feature>
<keyword evidence="2" id="KW-0472">Membrane</keyword>
<dbReference type="EMBL" id="FMIL01000032">
    <property type="protein sequence ID" value="SCL82641.1"/>
    <property type="molecule type" value="Genomic_DNA"/>
</dbReference>
<name>A0A1C6W9A4_PLACU</name>
<evidence type="ECO:0000256" key="2">
    <source>
        <dbReference type="SAM" id="Phobius"/>
    </source>
</evidence>
<keyword evidence="2" id="KW-1133">Transmembrane helix</keyword>
<feature type="compositionally biased region" description="Basic and acidic residues" evidence="1">
    <location>
        <begin position="41"/>
        <end position="55"/>
    </location>
</feature>
<accession>A0A1C6W9A4</accession>
<dbReference type="AlphaFoldDB" id="A0A1C6W9A4"/>
<sequence length="397" mass="45869">ENKSEHIFNESNAAVTLSSRINRLLAESEAVPSTNPLSSCRRKEMESNAESQKGELEINLNENDIANLENFIKENINNNNMINDDDDDDDDDDDEIEFEEEGYSSNYRTYSKRKILENSYEKNPKYFLGINMKKIKKYIRNVNMRSGFFGAGAFTIGFPINQILNPTDELAAEAFINPFIFALIICCQYYQHEENKSEHIFNESNAAVTLSSRINRLLAESEAVPSTNPLSSCRRKEMESNAESQKGELEINLNENDIANLENFIKENINNNNMINDDDDDDDDDDDEIEFEEEGYSSNYRTYSKRKILENSYEKNPKYFLGINMKKIKKYIRNVNMRSGFFGAGAFTIGFPINQILNPTDELAAEYVANYWLSFATYSYVTTFLYNVFFKTRKQNI</sequence>
<reference evidence="3" key="1">
    <citation type="submission" date="2016-08" db="EMBL/GenBank/DDBJ databases">
        <authorList>
            <consortium name="Pathogen Informatics"/>
        </authorList>
    </citation>
    <scope>NUCLEOTIDE SEQUENCE</scope>
    <source>
        <strain evidence="3">AJ</strain>
    </source>
</reference>
<protein>
    <submittedName>
        <fullName evidence="3">Uncharacterized protein</fullName>
    </submittedName>
</protein>
<feature type="transmembrane region" description="Helical" evidence="2">
    <location>
        <begin position="170"/>
        <end position="190"/>
    </location>
</feature>
<keyword evidence="2" id="KW-0812">Transmembrane</keyword>
<feature type="transmembrane region" description="Helical" evidence="2">
    <location>
        <begin position="369"/>
        <end position="389"/>
    </location>
</feature>
<evidence type="ECO:0000313" key="3">
    <source>
        <dbReference type="EMBL" id="SCL82641.1"/>
    </source>
</evidence>
<proteinExistence type="predicted"/>
<evidence type="ECO:0000256" key="1">
    <source>
        <dbReference type="SAM" id="MobiDB-lite"/>
    </source>
</evidence>
<feature type="region of interest" description="Disordered" evidence="1">
    <location>
        <begin position="29"/>
        <end position="55"/>
    </location>
</feature>
<feature type="transmembrane region" description="Helical" evidence="2">
    <location>
        <begin position="335"/>
        <end position="357"/>
    </location>
</feature>
<gene>
    <name evidence="3" type="ORF">PCHAJ_000489600</name>
</gene>